<keyword evidence="2" id="KW-1185">Reference proteome</keyword>
<dbReference type="AlphaFoldDB" id="A0A495PWB1"/>
<comment type="caution">
    <text evidence="1">The sequence shown here is derived from an EMBL/GenBank/DDBJ whole genome shotgun (WGS) entry which is preliminary data.</text>
</comment>
<gene>
    <name evidence="1" type="ORF">BC962_2034</name>
</gene>
<evidence type="ECO:0000313" key="1">
    <source>
        <dbReference type="EMBL" id="RKS53778.1"/>
    </source>
</evidence>
<proteinExistence type="predicted"/>
<reference evidence="1 2" key="1">
    <citation type="submission" date="2018-10" db="EMBL/GenBank/DDBJ databases">
        <title>Genomic Encyclopedia of Archaeal and Bacterial Type Strains, Phase II (KMG-II): from individual species to whole genera.</title>
        <authorList>
            <person name="Goeker M."/>
        </authorList>
    </citation>
    <scope>NUCLEOTIDE SEQUENCE [LARGE SCALE GENOMIC DNA]</scope>
    <source>
        <strain evidence="1 2">DSM 19839</strain>
    </source>
</reference>
<dbReference type="Proteomes" id="UP000276282">
    <property type="component" value="Unassembled WGS sequence"/>
</dbReference>
<dbReference type="RefSeq" id="WP_121345852.1">
    <property type="nucleotide sequence ID" value="NZ_RBLG01000002.1"/>
</dbReference>
<organism evidence="1 2">
    <name type="scientific">Gillisia mitskevichiae</name>
    <dbReference type="NCBI Taxonomy" id="270921"/>
    <lineage>
        <taxon>Bacteria</taxon>
        <taxon>Pseudomonadati</taxon>
        <taxon>Bacteroidota</taxon>
        <taxon>Flavobacteriia</taxon>
        <taxon>Flavobacteriales</taxon>
        <taxon>Flavobacteriaceae</taxon>
        <taxon>Gillisia</taxon>
    </lineage>
</organism>
<protein>
    <submittedName>
        <fullName evidence="1">Uncharacterized protein</fullName>
    </submittedName>
</protein>
<evidence type="ECO:0000313" key="2">
    <source>
        <dbReference type="Proteomes" id="UP000276282"/>
    </source>
</evidence>
<sequence>MGWDIVNEEELGDIGYFIELEKENVTGTKLMVGWIKEVELNILLSSVRESLESKMSYVNSNWVFKIAKN</sequence>
<name>A0A495PWB1_9FLAO</name>
<accession>A0A495PWB1</accession>
<dbReference type="EMBL" id="RBLG01000002">
    <property type="protein sequence ID" value="RKS53778.1"/>
    <property type="molecule type" value="Genomic_DNA"/>
</dbReference>